<dbReference type="EMBL" id="OB792809">
    <property type="protein sequence ID" value="CAD7424573.1"/>
    <property type="molecule type" value="Genomic_DNA"/>
</dbReference>
<dbReference type="GO" id="GO:0005524">
    <property type="term" value="F:ATP binding"/>
    <property type="evidence" value="ECO:0007669"/>
    <property type="project" value="UniProtKB-UniRule"/>
</dbReference>
<dbReference type="FunFam" id="3.30.230.10:FF:000008">
    <property type="entry name" value="DNA topoisomerase 2"/>
    <property type="match status" value="1"/>
</dbReference>
<dbReference type="InterPro" id="IPR014721">
    <property type="entry name" value="Ribsml_uS5_D2-typ_fold_subgr"/>
</dbReference>
<comment type="cofactor">
    <cofactor evidence="3">
        <name>Mn(2+)</name>
        <dbReference type="ChEBI" id="CHEBI:29035"/>
    </cofactor>
</comment>
<keyword evidence="12" id="KW-0460">Magnesium</keyword>
<name>A0A7R9DZH7_9NEOP</name>
<gene>
    <name evidence="21" type="ORF">TMSB3V08_LOCUS1511</name>
</gene>
<dbReference type="InterPro" id="IPR001154">
    <property type="entry name" value="TopoII_euk"/>
</dbReference>
<proteinExistence type="inferred from homology"/>
<evidence type="ECO:0000256" key="6">
    <source>
        <dbReference type="ARBA" id="ARBA00011080"/>
    </source>
</evidence>
<comment type="cofactor">
    <cofactor evidence="2">
        <name>Ca(2+)</name>
        <dbReference type="ChEBI" id="CHEBI:29108"/>
    </cofactor>
</comment>
<protein>
    <recommendedName>
        <fullName evidence="8 18">DNA topoisomerase 2</fullName>
        <ecNumber evidence="7 18">5.6.2.2</ecNumber>
    </recommendedName>
</protein>
<dbReference type="SUPFAM" id="SSF56719">
    <property type="entry name" value="Type II DNA topoisomerase"/>
    <property type="match status" value="1"/>
</dbReference>
<comment type="catalytic activity">
    <reaction evidence="1 17 18">
        <text>ATP-dependent breakage, passage and rejoining of double-stranded DNA.</text>
        <dbReference type="EC" id="5.6.2.2"/>
    </reaction>
</comment>
<dbReference type="PANTHER" id="PTHR10169:SF38">
    <property type="entry name" value="DNA TOPOISOMERASE 2"/>
    <property type="match status" value="1"/>
</dbReference>
<dbReference type="GO" id="GO:0003918">
    <property type="term" value="F:DNA topoisomerase type II (double strand cut, ATP-hydrolyzing) activity"/>
    <property type="evidence" value="ECO:0007669"/>
    <property type="project" value="UniProtKB-UniRule"/>
</dbReference>
<dbReference type="GO" id="GO:0046872">
    <property type="term" value="F:metal ion binding"/>
    <property type="evidence" value="ECO:0007669"/>
    <property type="project" value="UniProtKB-KW"/>
</dbReference>
<comment type="function">
    <text evidence="18">Control of topological states of DNA by transient breakage and subsequent rejoining of DNA strands. Topoisomerase II makes double-strand breaks.</text>
</comment>
<evidence type="ECO:0000256" key="17">
    <source>
        <dbReference type="PROSITE-ProRule" id="PRU01384"/>
    </source>
</evidence>
<dbReference type="InterPro" id="IPR013757">
    <property type="entry name" value="Topo_IIA_A_a_sf"/>
</dbReference>
<evidence type="ECO:0000256" key="2">
    <source>
        <dbReference type="ARBA" id="ARBA00001913"/>
    </source>
</evidence>
<dbReference type="InterPro" id="IPR036890">
    <property type="entry name" value="HATPase_C_sf"/>
</dbReference>
<evidence type="ECO:0000256" key="1">
    <source>
        <dbReference type="ARBA" id="ARBA00000185"/>
    </source>
</evidence>
<keyword evidence="14 17" id="KW-0238">DNA-binding</keyword>
<keyword evidence="9" id="KW-0479">Metal-binding</keyword>
<dbReference type="Gene3D" id="3.30.1360.40">
    <property type="match status" value="1"/>
</dbReference>
<feature type="region of interest" description="Disordered" evidence="19">
    <location>
        <begin position="978"/>
        <end position="1195"/>
    </location>
</feature>
<dbReference type="InterPro" id="IPR013760">
    <property type="entry name" value="Topo_IIA-like_dom_sf"/>
</dbReference>
<accession>A0A7R9DZH7</accession>
<feature type="region of interest" description="Disordered" evidence="19">
    <location>
        <begin position="893"/>
        <end position="913"/>
    </location>
</feature>
<dbReference type="FunFam" id="3.40.50.670:FF:000001">
    <property type="entry name" value="DNA topoisomerase 2"/>
    <property type="match status" value="2"/>
</dbReference>
<dbReference type="InterPro" id="IPR013758">
    <property type="entry name" value="Topo_IIA_A/C_ab"/>
</dbReference>
<keyword evidence="10 18" id="KW-0547">Nucleotide-binding</keyword>
<keyword evidence="11 18" id="KW-0067">ATP-binding</keyword>
<evidence type="ECO:0000256" key="19">
    <source>
        <dbReference type="SAM" id="MobiDB-lite"/>
    </source>
</evidence>
<keyword evidence="15 17" id="KW-0413">Isomerase</keyword>
<evidence type="ECO:0000256" key="11">
    <source>
        <dbReference type="ARBA" id="ARBA00022840"/>
    </source>
</evidence>
<dbReference type="PRINTS" id="PR00418">
    <property type="entry name" value="TPI2FAMILY"/>
</dbReference>
<feature type="region of interest" description="Disordered" evidence="19">
    <location>
        <begin position="1281"/>
        <end position="1329"/>
    </location>
</feature>
<dbReference type="PRINTS" id="PR01158">
    <property type="entry name" value="TOPISMRASEII"/>
</dbReference>
<evidence type="ECO:0000256" key="8">
    <source>
        <dbReference type="ARBA" id="ARBA00019635"/>
    </source>
</evidence>
<dbReference type="CDD" id="cd03481">
    <property type="entry name" value="TopoIIA_Trans_ScTopoIIA"/>
    <property type="match status" value="1"/>
</dbReference>
<dbReference type="SMART" id="SM00433">
    <property type="entry name" value="TOP2c"/>
    <property type="match status" value="1"/>
</dbReference>
<evidence type="ECO:0000256" key="5">
    <source>
        <dbReference type="ARBA" id="ARBA00004123"/>
    </source>
</evidence>
<dbReference type="InterPro" id="IPR020568">
    <property type="entry name" value="Ribosomal_Su5_D2-typ_SF"/>
</dbReference>
<keyword evidence="13 17" id="KW-0799">Topoisomerase</keyword>
<feature type="domain" description="Topo IIA-type catalytic" evidence="20">
    <location>
        <begin position="509"/>
        <end position="964"/>
    </location>
</feature>
<dbReference type="Pfam" id="PF16898">
    <property type="entry name" value="TOPRIM_C"/>
    <property type="match status" value="1"/>
</dbReference>
<evidence type="ECO:0000259" key="20">
    <source>
        <dbReference type="PROSITE" id="PS52040"/>
    </source>
</evidence>
<dbReference type="GO" id="GO:0000712">
    <property type="term" value="P:resolution of meiotic recombination intermediates"/>
    <property type="evidence" value="ECO:0007669"/>
    <property type="project" value="TreeGrafter"/>
</dbReference>
<evidence type="ECO:0000256" key="10">
    <source>
        <dbReference type="ARBA" id="ARBA00022741"/>
    </source>
</evidence>
<evidence type="ECO:0000256" key="7">
    <source>
        <dbReference type="ARBA" id="ARBA00012895"/>
    </source>
</evidence>
<evidence type="ECO:0000256" key="15">
    <source>
        <dbReference type="ARBA" id="ARBA00023235"/>
    </source>
</evidence>
<feature type="compositionally biased region" description="Basic and acidic residues" evidence="19">
    <location>
        <begin position="1171"/>
        <end position="1185"/>
    </location>
</feature>
<dbReference type="Pfam" id="PF00521">
    <property type="entry name" value="DNA_topoisoIV"/>
    <property type="match status" value="1"/>
</dbReference>
<feature type="compositionally biased region" description="Acidic residues" evidence="19">
    <location>
        <begin position="1157"/>
        <end position="1170"/>
    </location>
</feature>
<dbReference type="PROSITE" id="PS52040">
    <property type="entry name" value="TOPO_IIA"/>
    <property type="match status" value="1"/>
</dbReference>
<evidence type="ECO:0000256" key="12">
    <source>
        <dbReference type="ARBA" id="ARBA00022842"/>
    </source>
</evidence>
<dbReference type="Pfam" id="PF00204">
    <property type="entry name" value="DNA_gyraseB"/>
    <property type="match status" value="1"/>
</dbReference>
<dbReference type="FunFam" id="3.30.1360.40:FF:000003">
    <property type="entry name" value="DNA topoisomerase 2"/>
    <property type="match status" value="1"/>
</dbReference>
<feature type="compositionally biased region" description="Basic residues" evidence="19">
    <location>
        <begin position="1257"/>
        <end position="1267"/>
    </location>
</feature>
<organism evidence="21">
    <name type="scientific">Timema monikensis</name>
    <dbReference type="NCBI Taxonomy" id="170555"/>
    <lineage>
        <taxon>Eukaryota</taxon>
        <taxon>Metazoa</taxon>
        <taxon>Ecdysozoa</taxon>
        <taxon>Arthropoda</taxon>
        <taxon>Hexapoda</taxon>
        <taxon>Insecta</taxon>
        <taxon>Pterygota</taxon>
        <taxon>Neoptera</taxon>
        <taxon>Polyneoptera</taxon>
        <taxon>Phasmatodea</taxon>
        <taxon>Timematodea</taxon>
        <taxon>Timematoidea</taxon>
        <taxon>Timematidae</taxon>
        <taxon>Timema</taxon>
    </lineage>
</organism>
<feature type="compositionally biased region" description="Acidic residues" evidence="19">
    <location>
        <begin position="1318"/>
        <end position="1329"/>
    </location>
</feature>
<dbReference type="FunFam" id="3.90.199.10:FF:000002">
    <property type="entry name" value="DNA topoisomerase 2"/>
    <property type="match status" value="1"/>
</dbReference>
<comment type="similarity">
    <text evidence="6 18">Belongs to the type II topoisomerase family.</text>
</comment>
<evidence type="ECO:0000256" key="13">
    <source>
        <dbReference type="ARBA" id="ARBA00023029"/>
    </source>
</evidence>
<dbReference type="Gene3D" id="1.10.268.10">
    <property type="entry name" value="Topoisomerase, domain 3"/>
    <property type="match status" value="1"/>
</dbReference>
<dbReference type="Gene3D" id="3.30.230.10">
    <property type="match status" value="1"/>
</dbReference>
<feature type="region of interest" description="Disordered" evidence="19">
    <location>
        <begin position="1234"/>
        <end position="1267"/>
    </location>
</feature>
<dbReference type="GO" id="GO:0003677">
    <property type="term" value="F:DNA binding"/>
    <property type="evidence" value="ECO:0007669"/>
    <property type="project" value="UniProtKB-UniRule"/>
</dbReference>
<dbReference type="InterPro" id="IPR001241">
    <property type="entry name" value="Topo_IIA"/>
</dbReference>
<comment type="subcellular location">
    <subcellularLocation>
        <location evidence="5">Nucleus</location>
    </subcellularLocation>
</comment>
<dbReference type="InterPro" id="IPR031660">
    <property type="entry name" value="TOPRIM_C"/>
</dbReference>
<evidence type="ECO:0000256" key="9">
    <source>
        <dbReference type="ARBA" id="ARBA00022723"/>
    </source>
</evidence>
<dbReference type="SMART" id="SM00434">
    <property type="entry name" value="TOP4c"/>
    <property type="match status" value="1"/>
</dbReference>
<dbReference type="Gene3D" id="3.40.50.670">
    <property type="match status" value="3"/>
</dbReference>
<dbReference type="EC" id="5.6.2.2" evidence="7 18"/>
<reference evidence="21" key="1">
    <citation type="submission" date="2020-11" db="EMBL/GenBank/DDBJ databases">
        <authorList>
            <person name="Tran Van P."/>
        </authorList>
    </citation>
    <scope>NUCLEOTIDE SEQUENCE</scope>
</reference>
<evidence type="ECO:0000256" key="4">
    <source>
        <dbReference type="ARBA" id="ARBA00001946"/>
    </source>
</evidence>
<sequence length="1329" mass="151289">MYVPTMIFGHLLTSSNYNDEEEKVTGGRNGYGAKLCNIFSTKFTVETASKEYKRSYKQVWGNNMSKASEPKIKDFFGEDYTKVTFSPDLAKFKMETLEKDTVKNFKDYCELYLKGKEDENGDPLKIVYEECNPRWEVAVAISDRGFQQVSFVNSIATTKGGRHVDWIADMIVKHIIDTIQKKNKGGIKLQPSNVKNHMWVFVNCLIVNPTFDSQTKETMTLQVKKFGSKCSLSDKFFANLIKNCGIMEAVLQWAKFKAQSQLNKVGGKKQIRVKGLPKLEDANDAGSSKSLDCTLILTEGDSAKSLAVSGLGVVGRDKYGVFPLRGKLLNVREASKKQDGSHIKGLLINFIHHNWPTLLKLPFLEEFITPIVKATKAKEELSFYSLPEFEEWKSSKDNWHTYKIKYYKGLGTSTSKEAKEYFSDMARHRIKFRYAGPQDDANITMAFSKKCIDDRKVWLTNWMEDTKRRHEMGLPEQYLYEKDTKQVNYSDFVNKELVLFSNMDNERSIPSAVDGLKPGQRKVMYTCLKRNDKREIKVAQLAGSVAEHSAYHHGEQSLMSTIINLAQNFVGSNNINLLQPIGQFGTRLIGGKDAASPRYIFTQLSPLTKLIFHPHDEPLLKHQYDDNQKIEPLWYMPVIPMILVNGADGIGTGWMTKIPNFNPREIIANLKRMMEGEDPIPMKPWYKNFKGTIEEINPQKFATYGEIAIINESQVEITELPVGTWTQTYKESVLEPLLEGVKDKSPPQISDYKEYNTDTTVRFLISMSDDKLSKAEDEGLHKFFKLTGVLSLSSMCVFDDMGCMRRFDSVADIMKEFYKLRLTYYDKRKAYLEGMLKAESMKLSNQARFILEKCSMELVVENKKKKVMIAELKKRGYDVDPVRAWKLSQNKEEALAEQQEAETSQTEEEEDKEITGQYDYLLGMTMWTLTLEKKEELLRKRDEKLQELETLQAKTPSRLWDDDLNTLLEELEKVEAKELEEENSTKGVKSKKGAALPKGKKVTPSGSETLKSPHGRRVAPMVDDELRKKYDKVAGATKAKQGKKTKAGEEKDEFDILGDTPTKSLAERLGNSPEQLEKKMATKKKETKQTKAPRTKKEPAKKIDSPKKKGRKRPSWESGSSDEVNSSDDEDGSEAVSVPVRTTTRRAAAPKKYSFGDSDDHDDDDDEDLELHDNKMDGDDFRPENDMELDDDEVPAKKKTIDVSDTDSEFDVPKNKKKITKVLNTSDAMFDNLVGSGSGGSVDAPVEVSSDDDMFSNKKKAAPKKRMLHKIDKEAIVQIQKKTVPKRAPKKRIYLDDSLDEEEDMPKKSRGKKKVESSDEEFTIEDSDF</sequence>
<dbReference type="CDD" id="cd00187">
    <property type="entry name" value="TOP4c"/>
    <property type="match status" value="1"/>
</dbReference>
<dbReference type="FunFam" id="1.10.268.10:FF:000002">
    <property type="entry name" value="DNA topoisomerase 2"/>
    <property type="match status" value="1"/>
</dbReference>
<keyword evidence="16" id="KW-0539">Nucleus</keyword>
<dbReference type="InterPro" id="IPR018522">
    <property type="entry name" value="TopoIIA_CS"/>
</dbReference>
<dbReference type="InterPro" id="IPR002205">
    <property type="entry name" value="Topo_IIA_dom_A"/>
</dbReference>
<feature type="compositionally biased region" description="Basic and acidic residues" evidence="19">
    <location>
        <begin position="1075"/>
        <end position="1107"/>
    </location>
</feature>
<dbReference type="InterPro" id="IPR013759">
    <property type="entry name" value="Topo_IIA_B_C"/>
</dbReference>
<dbReference type="InterPro" id="IPR013506">
    <property type="entry name" value="Topo_IIA_bsu_dom2"/>
</dbReference>
<dbReference type="PROSITE" id="PS00177">
    <property type="entry name" value="TOPOISOMERASE_II"/>
    <property type="match status" value="1"/>
</dbReference>
<feature type="compositionally biased region" description="Basic residues" evidence="19">
    <location>
        <begin position="1283"/>
        <end position="1292"/>
    </location>
</feature>
<dbReference type="GO" id="GO:0006265">
    <property type="term" value="P:DNA topological change"/>
    <property type="evidence" value="ECO:0007669"/>
    <property type="project" value="UniProtKB-UniRule"/>
</dbReference>
<evidence type="ECO:0000313" key="21">
    <source>
        <dbReference type="EMBL" id="CAD7424573.1"/>
    </source>
</evidence>
<dbReference type="PANTHER" id="PTHR10169">
    <property type="entry name" value="DNA TOPOISOMERASE/GYRASE"/>
    <property type="match status" value="1"/>
</dbReference>
<evidence type="ECO:0000256" key="14">
    <source>
        <dbReference type="ARBA" id="ARBA00023125"/>
    </source>
</evidence>
<feature type="active site" description="O-(5'-phospho-DNA)-tyrosine intermediate" evidence="17">
    <location>
        <position position="599"/>
    </location>
</feature>
<dbReference type="SUPFAM" id="SSF54211">
    <property type="entry name" value="Ribosomal protein S5 domain 2-like"/>
    <property type="match status" value="1"/>
</dbReference>
<dbReference type="InterPro" id="IPR050634">
    <property type="entry name" value="DNA_Topoisomerase_II"/>
</dbReference>
<dbReference type="GO" id="GO:0005634">
    <property type="term" value="C:nucleus"/>
    <property type="evidence" value="ECO:0007669"/>
    <property type="project" value="UniProtKB-SubCell"/>
</dbReference>
<dbReference type="Gene3D" id="3.30.565.10">
    <property type="entry name" value="Histidine kinase-like ATPase, C-terminal domain"/>
    <property type="match status" value="1"/>
</dbReference>
<comment type="subunit">
    <text evidence="18">Homodimer.</text>
</comment>
<dbReference type="SUPFAM" id="SSF55874">
    <property type="entry name" value="ATPase domain of HSP90 chaperone/DNA topoisomerase II/histidine kinase"/>
    <property type="match status" value="1"/>
</dbReference>
<evidence type="ECO:0000256" key="16">
    <source>
        <dbReference type="ARBA" id="ARBA00023242"/>
    </source>
</evidence>
<evidence type="ECO:0000256" key="18">
    <source>
        <dbReference type="RuleBase" id="RU362094"/>
    </source>
</evidence>
<comment type="cofactor">
    <cofactor evidence="4">
        <name>Mg(2+)</name>
        <dbReference type="ChEBI" id="CHEBI:18420"/>
    </cofactor>
</comment>
<dbReference type="GO" id="GO:0000819">
    <property type="term" value="P:sister chromatid segregation"/>
    <property type="evidence" value="ECO:0007669"/>
    <property type="project" value="TreeGrafter"/>
</dbReference>
<evidence type="ECO:0000256" key="3">
    <source>
        <dbReference type="ARBA" id="ARBA00001936"/>
    </source>
</evidence>
<dbReference type="Gene3D" id="3.90.199.10">
    <property type="entry name" value="Topoisomerase II, domain 5"/>
    <property type="match status" value="1"/>
</dbReference>